<sequence>MTGDQAQHLKALRSWLSLEEWFTDAQAQYGLRVVYRGRDGREQAAGPDGPPMGGVVTEIVLVLAGAALNPVINDLYEHVKTSVHAFTTNLSGGERRIEGRVAVEDSSAGADDAEDATDATDRTGGAATDDAAGASGPRDGEAGRIG</sequence>
<feature type="region of interest" description="Disordered" evidence="1">
    <location>
        <begin position="94"/>
        <end position="146"/>
    </location>
</feature>
<keyword evidence="3" id="KW-1185">Reference proteome</keyword>
<feature type="compositionally biased region" description="Basic and acidic residues" evidence="1">
    <location>
        <begin position="94"/>
        <end position="103"/>
    </location>
</feature>
<dbReference type="EMBL" id="JAZEWV010000022">
    <property type="protein sequence ID" value="MEE4544877.1"/>
    <property type="molecule type" value="Genomic_DNA"/>
</dbReference>
<proteinExistence type="predicted"/>
<accession>A0ABU7PGD4</accession>
<comment type="caution">
    <text evidence="2">The sequence shown here is derived from an EMBL/GenBank/DDBJ whole genome shotgun (WGS) entry which is preliminary data.</text>
</comment>
<dbReference type="Proteomes" id="UP001344658">
    <property type="component" value="Unassembled WGS sequence"/>
</dbReference>
<protein>
    <submittedName>
        <fullName evidence="2">Uncharacterized protein</fullName>
    </submittedName>
</protein>
<evidence type="ECO:0000313" key="3">
    <source>
        <dbReference type="Proteomes" id="UP001344658"/>
    </source>
</evidence>
<gene>
    <name evidence="2" type="ORF">V2S66_23290</name>
</gene>
<dbReference type="RefSeq" id="WP_330798064.1">
    <property type="nucleotide sequence ID" value="NZ_JAZEWV010000022.1"/>
</dbReference>
<reference evidence="2 3" key="1">
    <citation type="submission" date="2023-12" db="EMBL/GenBank/DDBJ databases">
        <title>Streptomyces sp. V4-01.</title>
        <authorList>
            <person name="Somphong A."/>
            <person name="Phongsopitanun W."/>
        </authorList>
    </citation>
    <scope>NUCLEOTIDE SEQUENCE [LARGE SCALE GENOMIC DNA]</scope>
    <source>
        <strain evidence="2 3">V4-01</strain>
    </source>
</reference>
<organism evidence="2 3">
    <name type="scientific">Actinacidiphila polyblastidii</name>
    <dbReference type="NCBI Taxonomy" id="3110430"/>
    <lineage>
        <taxon>Bacteria</taxon>
        <taxon>Bacillati</taxon>
        <taxon>Actinomycetota</taxon>
        <taxon>Actinomycetes</taxon>
        <taxon>Kitasatosporales</taxon>
        <taxon>Streptomycetaceae</taxon>
        <taxon>Actinacidiphila</taxon>
    </lineage>
</organism>
<feature type="compositionally biased region" description="Low complexity" evidence="1">
    <location>
        <begin position="122"/>
        <end position="136"/>
    </location>
</feature>
<name>A0ABU7PGD4_9ACTN</name>
<evidence type="ECO:0000313" key="2">
    <source>
        <dbReference type="EMBL" id="MEE4544877.1"/>
    </source>
</evidence>
<evidence type="ECO:0000256" key="1">
    <source>
        <dbReference type="SAM" id="MobiDB-lite"/>
    </source>
</evidence>